<evidence type="ECO:0000313" key="8">
    <source>
        <dbReference type="Proteomes" id="UP001565368"/>
    </source>
</evidence>
<dbReference type="PANTHER" id="PTHR10629:SF52">
    <property type="entry name" value="DNA (CYTOSINE-5)-METHYLTRANSFERASE 1"/>
    <property type="match status" value="1"/>
</dbReference>
<reference evidence="7 8" key="1">
    <citation type="submission" date="2023-08" db="EMBL/GenBank/DDBJ databases">
        <title>Annotated Genome Sequence of Vanrija albida AlHP1.</title>
        <authorList>
            <person name="Herzog R."/>
        </authorList>
    </citation>
    <scope>NUCLEOTIDE SEQUENCE [LARGE SCALE GENOMIC DNA]</scope>
    <source>
        <strain evidence="7 8">AlHP1</strain>
    </source>
</reference>
<dbReference type="InterPro" id="IPR050390">
    <property type="entry name" value="C5-Methyltransferase"/>
</dbReference>
<dbReference type="PROSITE" id="PS00095">
    <property type="entry name" value="C5_MTASE_2"/>
    <property type="match status" value="1"/>
</dbReference>
<dbReference type="PANTHER" id="PTHR10629">
    <property type="entry name" value="CYTOSINE-SPECIFIC METHYLTRANSFERASE"/>
    <property type="match status" value="1"/>
</dbReference>
<evidence type="ECO:0000256" key="1">
    <source>
        <dbReference type="ARBA" id="ARBA00011975"/>
    </source>
</evidence>
<proteinExistence type="inferred from homology"/>
<dbReference type="InterPro" id="IPR001525">
    <property type="entry name" value="C5_MeTfrase"/>
</dbReference>
<dbReference type="Gene3D" id="3.90.120.10">
    <property type="entry name" value="DNA Methylase, subunit A, domain 2"/>
    <property type="match status" value="1"/>
</dbReference>
<protein>
    <recommendedName>
        <fullName evidence="1">DNA (cytosine-5-)-methyltransferase</fullName>
        <ecNumber evidence="1">2.1.1.37</ecNumber>
    </recommendedName>
</protein>
<accession>A0ABR3PV60</accession>
<dbReference type="Gene3D" id="3.40.50.150">
    <property type="entry name" value="Vaccinia Virus protein VP39"/>
    <property type="match status" value="1"/>
</dbReference>
<dbReference type="PRINTS" id="PR00105">
    <property type="entry name" value="C5METTRFRASE"/>
</dbReference>
<name>A0ABR3PV60_9TREE</name>
<dbReference type="InterPro" id="IPR031303">
    <property type="entry name" value="C5_meth_CS"/>
</dbReference>
<organism evidence="7 8">
    <name type="scientific">Vanrija albida</name>
    <dbReference type="NCBI Taxonomy" id="181172"/>
    <lineage>
        <taxon>Eukaryota</taxon>
        <taxon>Fungi</taxon>
        <taxon>Dikarya</taxon>
        <taxon>Basidiomycota</taxon>
        <taxon>Agaricomycotina</taxon>
        <taxon>Tremellomycetes</taxon>
        <taxon>Trichosporonales</taxon>
        <taxon>Trichosporonaceae</taxon>
        <taxon>Vanrija</taxon>
    </lineage>
</organism>
<keyword evidence="4 5" id="KW-0949">S-adenosyl-L-methionine</keyword>
<evidence type="ECO:0000256" key="4">
    <source>
        <dbReference type="ARBA" id="ARBA00022691"/>
    </source>
</evidence>
<dbReference type="EC" id="2.1.1.37" evidence="1"/>
<comment type="caution">
    <text evidence="7">The sequence shown here is derived from an EMBL/GenBank/DDBJ whole genome shotgun (WGS) entry which is preliminary data.</text>
</comment>
<evidence type="ECO:0000256" key="5">
    <source>
        <dbReference type="PROSITE-ProRule" id="PRU01016"/>
    </source>
</evidence>
<feature type="active site" evidence="5">
    <location>
        <position position="352"/>
    </location>
</feature>
<comment type="similarity">
    <text evidence="5">Belongs to the class I-like SAM-binding methyltransferase superfamily. C5-methyltransferase family.</text>
</comment>
<evidence type="ECO:0000313" key="7">
    <source>
        <dbReference type="EMBL" id="KAL1406349.1"/>
    </source>
</evidence>
<keyword evidence="8" id="KW-1185">Reference proteome</keyword>
<dbReference type="GeneID" id="95989091"/>
<feature type="compositionally biased region" description="Basic residues" evidence="6">
    <location>
        <begin position="1"/>
        <end position="15"/>
    </location>
</feature>
<dbReference type="PROSITE" id="PS51679">
    <property type="entry name" value="SAM_MT_C5"/>
    <property type="match status" value="1"/>
</dbReference>
<dbReference type="Proteomes" id="UP001565368">
    <property type="component" value="Unassembled WGS sequence"/>
</dbReference>
<gene>
    <name evidence="7" type="ORF">Q8F55_008048</name>
</gene>
<evidence type="ECO:0000256" key="3">
    <source>
        <dbReference type="ARBA" id="ARBA00022679"/>
    </source>
</evidence>
<keyword evidence="3 5" id="KW-0808">Transferase</keyword>
<dbReference type="RefSeq" id="XP_069206293.1">
    <property type="nucleotide sequence ID" value="XM_069356452.1"/>
</dbReference>
<evidence type="ECO:0000256" key="2">
    <source>
        <dbReference type="ARBA" id="ARBA00022603"/>
    </source>
</evidence>
<keyword evidence="2 5" id="KW-0489">Methyltransferase</keyword>
<dbReference type="SUPFAM" id="SSF53335">
    <property type="entry name" value="S-adenosyl-L-methionine-dependent methyltransferases"/>
    <property type="match status" value="1"/>
</dbReference>
<dbReference type="InterPro" id="IPR029063">
    <property type="entry name" value="SAM-dependent_MTases_sf"/>
</dbReference>
<sequence length="652" mass="69824">MPRHSDHSRKRKRSSTHQPHANAAAQDKRPQVKPPRLKAGAVVLLRRRDRPRALALVRNAGERLHVQLARRSELLPGEVLLLPSCADVSPRAVVRVVRARARWAFDAAQLAWSDAGACACAARRGAAAEGAEVVDGVVIVGGEAAHPGDLVFLRSDGPAALGVLTRRACTVPSEGPSAGTLKIRRLGRVVSLPGAVGVSERRLYLTDTVARVPLADVLGRGELNAATPESFTCAERLANGRPHHYASLTPATLTACAPCSDAAATAAAENRAFASLRLNTADLYAGGGGSVLGALRGGWSVRHAVDADPVCSATLAANAALRGVGVREMSVAAYTRTARPGKIALVFAGPPCQGHSGANRHRAPHDPRNLELYAALSAIARLHPDAAVLENVPRAKDEHGSVNYAREAVARLLTMGYQARVALLDAASYGAPQARVRLFILAARRGLPLPRFPAPTHAAAQPRTLLHLDGEAHALVPGACAAPLPAISAAEVISDLPPFEIPRAAGGAEYRWSEWRGHGQALGFPRPVPYARAPANDFQRAMRADRTRLRDHVIRPPADAEVDVIREAFRVDGHTLPVAERKRFQGFPDDYRFVGGIKAANTMLGNAVAVPVAEAICRQIKSDLYFDFWRAEGKPDTKTFWRRWRKAHPVLD</sequence>
<dbReference type="Pfam" id="PF00145">
    <property type="entry name" value="DNA_methylase"/>
    <property type="match status" value="2"/>
</dbReference>
<evidence type="ECO:0000256" key="6">
    <source>
        <dbReference type="SAM" id="MobiDB-lite"/>
    </source>
</evidence>
<dbReference type="EMBL" id="JBBXJM010000006">
    <property type="protein sequence ID" value="KAL1406349.1"/>
    <property type="molecule type" value="Genomic_DNA"/>
</dbReference>
<feature type="region of interest" description="Disordered" evidence="6">
    <location>
        <begin position="1"/>
        <end position="37"/>
    </location>
</feature>